<accession>A0ABV8P0L6</accession>
<protein>
    <submittedName>
        <fullName evidence="5">DeoR/GlpR family DNA-binding transcription regulator</fullName>
    </submittedName>
</protein>
<proteinExistence type="predicted"/>
<dbReference type="Pfam" id="PF00455">
    <property type="entry name" value="DeoRC"/>
    <property type="match status" value="1"/>
</dbReference>
<keyword evidence="3" id="KW-0804">Transcription</keyword>
<dbReference type="InterPro" id="IPR050313">
    <property type="entry name" value="Carb_Metab_HTH_regulators"/>
</dbReference>
<organism evidence="5 6">
    <name type="scientific">Candidimonas humi</name>
    <dbReference type="NCBI Taxonomy" id="683355"/>
    <lineage>
        <taxon>Bacteria</taxon>
        <taxon>Pseudomonadati</taxon>
        <taxon>Pseudomonadota</taxon>
        <taxon>Betaproteobacteria</taxon>
        <taxon>Burkholderiales</taxon>
        <taxon>Alcaligenaceae</taxon>
        <taxon>Candidimonas</taxon>
    </lineage>
</organism>
<keyword evidence="6" id="KW-1185">Reference proteome</keyword>
<evidence type="ECO:0000256" key="1">
    <source>
        <dbReference type="ARBA" id="ARBA00023015"/>
    </source>
</evidence>
<keyword evidence="1" id="KW-0805">Transcription regulation</keyword>
<dbReference type="PROSITE" id="PS00894">
    <property type="entry name" value="HTH_DEOR_1"/>
    <property type="match status" value="1"/>
</dbReference>
<comment type="caution">
    <text evidence="5">The sequence shown here is derived from an EMBL/GenBank/DDBJ whole genome shotgun (WGS) entry which is preliminary data.</text>
</comment>
<dbReference type="SMART" id="SM01134">
    <property type="entry name" value="DeoRC"/>
    <property type="match status" value="1"/>
</dbReference>
<gene>
    <name evidence="5" type="ORF">ACFOY1_10275</name>
</gene>
<dbReference type="Gene3D" id="3.40.50.1360">
    <property type="match status" value="1"/>
</dbReference>
<reference evidence="6" key="1">
    <citation type="journal article" date="2019" name="Int. J. Syst. Evol. Microbiol.">
        <title>The Global Catalogue of Microorganisms (GCM) 10K type strain sequencing project: providing services to taxonomists for standard genome sequencing and annotation.</title>
        <authorList>
            <consortium name="The Broad Institute Genomics Platform"/>
            <consortium name="The Broad Institute Genome Sequencing Center for Infectious Disease"/>
            <person name="Wu L."/>
            <person name="Ma J."/>
        </authorList>
    </citation>
    <scope>NUCLEOTIDE SEQUENCE [LARGE SCALE GENOMIC DNA]</scope>
    <source>
        <strain evidence="6">LMG 24813</strain>
    </source>
</reference>
<name>A0ABV8P0L6_9BURK</name>
<dbReference type="GO" id="GO:0003677">
    <property type="term" value="F:DNA binding"/>
    <property type="evidence" value="ECO:0007669"/>
    <property type="project" value="UniProtKB-KW"/>
</dbReference>
<evidence type="ECO:0000256" key="3">
    <source>
        <dbReference type="ARBA" id="ARBA00023163"/>
    </source>
</evidence>
<dbReference type="InterPro" id="IPR014036">
    <property type="entry name" value="DeoR-like_C"/>
</dbReference>
<dbReference type="InterPro" id="IPR037171">
    <property type="entry name" value="NagB/RpiA_transferase-like"/>
</dbReference>
<dbReference type="InterPro" id="IPR018356">
    <property type="entry name" value="Tscrpt_reg_HTH_DeoR_CS"/>
</dbReference>
<evidence type="ECO:0000259" key="4">
    <source>
        <dbReference type="PROSITE" id="PS51000"/>
    </source>
</evidence>
<dbReference type="EMBL" id="JBHSBV010000003">
    <property type="protein sequence ID" value="MFC4201337.1"/>
    <property type="molecule type" value="Genomic_DNA"/>
</dbReference>
<dbReference type="RefSeq" id="WP_343218687.1">
    <property type="nucleotide sequence ID" value="NZ_JAHTBN010000002.1"/>
</dbReference>
<dbReference type="PANTHER" id="PTHR30363">
    <property type="entry name" value="HTH-TYPE TRANSCRIPTIONAL REGULATOR SRLR-RELATED"/>
    <property type="match status" value="1"/>
</dbReference>
<dbReference type="InterPro" id="IPR001034">
    <property type="entry name" value="DeoR_HTH"/>
</dbReference>
<dbReference type="PROSITE" id="PS51000">
    <property type="entry name" value="HTH_DEOR_2"/>
    <property type="match status" value="1"/>
</dbReference>
<evidence type="ECO:0000313" key="5">
    <source>
        <dbReference type="EMBL" id="MFC4201337.1"/>
    </source>
</evidence>
<dbReference type="Proteomes" id="UP001595848">
    <property type="component" value="Unassembled WGS sequence"/>
</dbReference>
<dbReference type="SUPFAM" id="SSF100950">
    <property type="entry name" value="NagB/RpiA/CoA transferase-like"/>
    <property type="match status" value="1"/>
</dbReference>
<dbReference type="Pfam" id="PF08220">
    <property type="entry name" value="HTH_DeoR"/>
    <property type="match status" value="1"/>
</dbReference>
<sequence>MAWPFNLTIRRTAMEKAQRIQALSKLLSEQGATHLNEVARRLGVSPMTVRRDLARHADTFACLGGYVAWARQAASGYLFESEKDHYAAAKKAACRSALRHVRERDTIFVDCGTTMLALAQLIPDELRLTVICYSLAAAEILKRKPNVRLLLLGGWYMSSSDSFGGEEALAALADKGVNTAFISAGGVDREYGVSCWNPHEKAVKQQAMKMADRSYLVADSSKFGQRRPIRFARIESFDAVITEHDK</sequence>
<feature type="domain" description="HTH deoR-type" evidence="4">
    <location>
        <begin position="16"/>
        <end position="68"/>
    </location>
</feature>
<evidence type="ECO:0000256" key="2">
    <source>
        <dbReference type="ARBA" id="ARBA00023125"/>
    </source>
</evidence>
<keyword evidence="2 5" id="KW-0238">DNA-binding</keyword>
<dbReference type="SMART" id="SM00420">
    <property type="entry name" value="HTH_DEOR"/>
    <property type="match status" value="1"/>
</dbReference>
<dbReference type="PANTHER" id="PTHR30363:SF8">
    <property type="entry name" value="DEOXYRIBOSE OPERON REPRESSOR"/>
    <property type="match status" value="1"/>
</dbReference>
<evidence type="ECO:0000313" key="6">
    <source>
        <dbReference type="Proteomes" id="UP001595848"/>
    </source>
</evidence>